<dbReference type="EMBL" id="JAESWB010000025">
    <property type="protein sequence ID" value="MBL4951072.1"/>
    <property type="molecule type" value="Genomic_DNA"/>
</dbReference>
<keyword evidence="1" id="KW-0175">Coiled coil</keyword>
<organism evidence="3 4">
    <name type="scientific">Neobacillus paridis</name>
    <dbReference type="NCBI Taxonomy" id="2803862"/>
    <lineage>
        <taxon>Bacteria</taxon>
        <taxon>Bacillati</taxon>
        <taxon>Bacillota</taxon>
        <taxon>Bacilli</taxon>
        <taxon>Bacillales</taxon>
        <taxon>Bacillaceae</taxon>
        <taxon>Neobacillus</taxon>
    </lineage>
</organism>
<comment type="caution">
    <text evidence="3">The sequence shown here is derived from an EMBL/GenBank/DDBJ whole genome shotgun (WGS) entry which is preliminary data.</text>
</comment>
<evidence type="ECO:0000256" key="1">
    <source>
        <dbReference type="SAM" id="Coils"/>
    </source>
</evidence>
<keyword evidence="4" id="KW-1185">Reference proteome</keyword>
<gene>
    <name evidence="3" type="ORF">JK635_02305</name>
</gene>
<dbReference type="InterPro" id="IPR011630">
    <property type="entry name" value="DUF1599"/>
</dbReference>
<evidence type="ECO:0000313" key="4">
    <source>
        <dbReference type="Proteomes" id="UP000623967"/>
    </source>
</evidence>
<dbReference type="Proteomes" id="UP000623967">
    <property type="component" value="Unassembled WGS sequence"/>
</dbReference>
<sequence length="155" mass="18266">MKFIYKGNRVSYDNHKEVVKVVKCDYLNKHVEVQFNDGSTDVVGFEKLTRIENDNSQVIECKEEKLSREQLHRNVIEEIHKTFKIKNADYGNSFGEQYEEYGLLSALIRLDDKMRRLKQLNKQEAQVKDESIRDTLLDLANYSIMTIMELDKEAK</sequence>
<feature type="domain" description="Nucleotide modification associated" evidence="2">
    <location>
        <begin position="86"/>
        <end position="150"/>
    </location>
</feature>
<dbReference type="Pfam" id="PF07659">
    <property type="entry name" value="DUF1599"/>
    <property type="match status" value="1"/>
</dbReference>
<feature type="coiled-coil region" evidence="1">
    <location>
        <begin position="103"/>
        <end position="130"/>
    </location>
</feature>
<accession>A0ABS1TII2</accession>
<name>A0ABS1TII2_9BACI</name>
<evidence type="ECO:0000313" key="3">
    <source>
        <dbReference type="EMBL" id="MBL4951072.1"/>
    </source>
</evidence>
<protein>
    <submittedName>
        <fullName evidence="3">DUF1599 domain-containing protein</fullName>
    </submittedName>
</protein>
<reference evidence="3 4" key="1">
    <citation type="submission" date="2021-01" db="EMBL/GenBank/DDBJ databases">
        <title>Genome public.</title>
        <authorList>
            <person name="Liu C."/>
            <person name="Sun Q."/>
        </authorList>
    </citation>
    <scope>NUCLEOTIDE SEQUENCE [LARGE SCALE GENOMIC DNA]</scope>
    <source>
        <strain evidence="3 4">YIM B02564</strain>
    </source>
</reference>
<evidence type="ECO:0000259" key="2">
    <source>
        <dbReference type="Pfam" id="PF07659"/>
    </source>
</evidence>
<proteinExistence type="predicted"/>